<evidence type="ECO:0000256" key="1">
    <source>
        <dbReference type="SAM" id="SignalP"/>
    </source>
</evidence>
<organism evidence="2 3">
    <name type="scientific">Biomphalaria glabrata</name>
    <name type="common">Bloodfluke planorb</name>
    <name type="synonym">Freshwater snail</name>
    <dbReference type="NCBI Taxonomy" id="6526"/>
    <lineage>
        <taxon>Eukaryota</taxon>
        <taxon>Metazoa</taxon>
        <taxon>Spiralia</taxon>
        <taxon>Lophotrochozoa</taxon>
        <taxon>Mollusca</taxon>
        <taxon>Gastropoda</taxon>
        <taxon>Heterobranchia</taxon>
        <taxon>Euthyneura</taxon>
        <taxon>Panpulmonata</taxon>
        <taxon>Hygrophila</taxon>
        <taxon>Lymnaeoidea</taxon>
        <taxon>Planorbidae</taxon>
        <taxon>Biomphalaria</taxon>
    </lineage>
</organism>
<name>A0A9W3BPI3_BIOGL</name>
<dbReference type="OrthoDB" id="6039756at2759"/>
<gene>
    <name evidence="3" type="primary">LOC106054418</name>
</gene>
<keyword evidence="2" id="KW-1185">Reference proteome</keyword>
<dbReference type="OMA" id="KNTTHAC"/>
<feature type="signal peptide" evidence="1">
    <location>
        <begin position="1"/>
        <end position="25"/>
    </location>
</feature>
<evidence type="ECO:0000313" key="3">
    <source>
        <dbReference type="RefSeq" id="XP_055901268.1"/>
    </source>
</evidence>
<dbReference type="GeneID" id="106054418"/>
<feature type="chain" id="PRO_5040934297" evidence="1">
    <location>
        <begin position="26"/>
        <end position="393"/>
    </location>
</feature>
<dbReference type="Proteomes" id="UP001165740">
    <property type="component" value="Chromosome 10"/>
</dbReference>
<dbReference type="RefSeq" id="XP_055901268.1">
    <property type="nucleotide sequence ID" value="XM_056045293.1"/>
</dbReference>
<accession>A0A9W3BPI3</accession>
<keyword evidence="1" id="KW-0732">Signal</keyword>
<evidence type="ECO:0000313" key="2">
    <source>
        <dbReference type="Proteomes" id="UP001165740"/>
    </source>
</evidence>
<dbReference type="AlphaFoldDB" id="A0A9W3BPI3"/>
<proteinExistence type="predicted"/>
<sequence length="393" mass="45086">MARKMSARLLNVVVLFVLVGQVCYAEEVCHPHYCISGRAQCFYNSTCECNNPPYSWGHGDFACYQSNQWAAELKNDPVLTTFNNESVKFHDPCRFLFTSVKLELKQRTGVMIGFCYFNVHAFNRRIKGKIVVDGIEIAAKFELGYQNIKTLSIVTYGQAGNVTLGGTDDIFSDGGHYKHELTHGPVIYSDPAHNIYVKRFYNPDNRQYVFEVENCGFRATFVPYDVELGIRSPFIPGLSLAVNHIYHPQWLQTDKVIALPPSRHGSPTIESIAHHHDLSKEHAAVFRSLTRHVKQNQPEACKICSEFPYYFDKCNSTELTLAFQKCFWILDTPRFIKCISPDYPDTTSYTHLSFFAACIDHFCDDYQRCDDLRGNACHWPQLDHIIYETCQSY</sequence>
<reference evidence="3" key="1">
    <citation type="submission" date="2025-08" db="UniProtKB">
        <authorList>
            <consortium name="RefSeq"/>
        </authorList>
    </citation>
    <scope>IDENTIFICATION</scope>
</reference>
<protein>
    <submittedName>
        <fullName evidence="3">Uncharacterized protein LOC106054418</fullName>
    </submittedName>
</protein>